<keyword evidence="1" id="KW-1133">Transmembrane helix</keyword>
<evidence type="ECO:0000313" key="2">
    <source>
        <dbReference type="EMBL" id="KKS16024.1"/>
    </source>
</evidence>
<organism evidence="2 3">
    <name type="scientific">candidate division WWE3 bacterium GW2011_GWB1_41_6</name>
    <dbReference type="NCBI Taxonomy" id="1619112"/>
    <lineage>
        <taxon>Bacteria</taxon>
        <taxon>Katanobacteria</taxon>
    </lineage>
</organism>
<protein>
    <submittedName>
        <fullName evidence="2">Uncharacterized protein</fullName>
    </submittedName>
</protein>
<dbReference type="AlphaFoldDB" id="A0A0G0WTF2"/>
<gene>
    <name evidence="2" type="ORF">UU72_C0029G0007</name>
</gene>
<evidence type="ECO:0000313" key="3">
    <source>
        <dbReference type="Proteomes" id="UP000034163"/>
    </source>
</evidence>
<name>A0A0G0WTF2_UNCKA</name>
<keyword evidence="1" id="KW-0812">Transmembrane</keyword>
<dbReference type="Proteomes" id="UP000034163">
    <property type="component" value="Unassembled WGS sequence"/>
</dbReference>
<keyword evidence="1" id="KW-0472">Membrane</keyword>
<accession>A0A0G0WTF2</accession>
<sequence length="67" mass="7623">MDLSNFRKLTENVIPGKKQTLRAKLSAFFRKIRKQIRVMRKNGVLAKIIVILSTLALLATSVLPFII</sequence>
<evidence type="ECO:0000256" key="1">
    <source>
        <dbReference type="SAM" id="Phobius"/>
    </source>
</evidence>
<reference evidence="2 3" key="1">
    <citation type="journal article" date="2015" name="Nature">
        <title>rRNA introns, odd ribosomes, and small enigmatic genomes across a large radiation of phyla.</title>
        <authorList>
            <person name="Brown C.T."/>
            <person name="Hug L.A."/>
            <person name="Thomas B.C."/>
            <person name="Sharon I."/>
            <person name="Castelle C.J."/>
            <person name="Singh A."/>
            <person name="Wilkins M.J."/>
            <person name="Williams K.H."/>
            <person name="Banfield J.F."/>
        </authorList>
    </citation>
    <scope>NUCLEOTIDE SEQUENCE [LARGE SCALE GENOMIC DNA]</scope>
</reference>
<comment type="caution">
    <text evidence="2">The sequence shown here is derived from an EMBL/GenBank/DDBJ whole genome shotgun (WGS) entry which is preliminary data.</text>
</comment>
<proteinExistence type="predicted"/>
<dbReference type="EMBL" id="LCBS01000029">
    <property type="protein sequence ID" value="KKS16024.1"/>
    <property type="molecule type" value="Genomic_DNA"/>
</dbReference>
<feature type="transmembrane region" description="Helical" evidence="1">
    <location>
        <begin position="44"/>
        <end position="66"/>
    </location>
</feature>